<dbReference type="EMBL" id="CH473956">
    <property type="protein sequence ID" value="EDM18541.1"/>
    <property type="molecule type" value="Genomic_DNA"/>
</dbReference>
<name>A6I644_RAT</name>
<organism evidence="2 3">
    <name type="scientific">Rattus norvegicus</name>
    <name type="common">Rat</name>
    <dbReference type="NCBI Taxonomy" id="10116"/>
    <lineage>
        <taxon>Eukaryota</taxon>
        <taxon>Metazoa</taxon>
        <taxon>Chordata</taxon>
        <taxon>Craniata</taxon>
        <taxon>Vertebrata</taxon>
        <taxon>Euteleostomi</taxon>
        <taxon>Mammalia</taxon>
        <taxon>Eutheria</taxon>
        <taxon>Euarchontoglires</taxon>
        <taxon>Glires</taxon>
        <taxon>Rodentia</taxon>
        <taxon>Myomorpha</taxon>
        <taxon>Muroidea</taxon>
        <taxon>Muridae</taxon>
        <taxon>Murinae</taxon>
        <taxon>Rattus</taxon>
    </lineage>
</organism>
<reference evidence="2 3" key="1">
    <citation type="submission" date="2005-09" db="EMBL/GenBank/DDBJ databases">
        <authorList>
            <person name="Mural R.J."/>
            <person name="Li P.W."/>
            <person name="Adams M.D."/>
            <person name="Amanatides P.G."/>
            <person name="Baden-Tillson H."/>
            <person name="Barnstead M."/>
            <person name="Chin S.H."/>
            <person name="Dew I."/>
            <person name="Evans C.A."/>
            <person name="Ferriera S."/>
            <person name="Flanigan M."/>
            <person name="Fosler C."/>
            <person name="Glodek A."/>
            <person name="Gu Z."/>
            <person name="Holt R.A."/>
            <person name="Jennings D."/>
            <person name="Kraft C.L."/>
            <person name="Lu F."/>
            <person name="Nguyen T."/>
            <person name="Nusskern D.R."/>
            <person name="Pfannkoch C.M."/>
            <person name="Sitter C."/>
            <person name="Sutton G.G."/>
            <person name="Venter J.C."/>
            <person name="Wang Z."/>
            <person name="Woodage T."/>
            <person name="Zheng X.H."/>
            <person name="Zhong F."/>
        </authorList>
    </citation>
    <scope>NUCLEOTIDE SEQUENCE [LARGE SCALE GENOMIC DNA]</scope>
    <source>
        <strain>BN</strain>
        <strain evidence="3">Sprague-Dawley</strain>
    </source>
</reference>
<keyword evidence="1" id="KW-0472">Membrane</keyword>
<evidence type="ECO:0000256" key="1">
    <source>
        <dbReference type="SAM" id="Phobius"/>
    </source>
</evidence>
<dbReference type="Proteomes" id="UP000234681">
    <property type="component" value="Chromosome 1"/>
</dbReference>
<accession>A6I644</accession>
<sequence length="46" mass="5478">MNPLTNKLKRPFHVTLSLIFSMYFYMLTFMPLLLIEISLQPCMKVL</sequence>
<feature type="non-terminal residue" evidence="2">
    <location>
        <position position="46"/>
    </location>
</feature>
<keyword evidence="1" id="KW-0812">Transmembrane</keyword>
<gene>
    <name evidence="2" type="ORF">rCG_40175</name>
</gene>
<protein>
    <submittedName>
        <fullName evidence="2">RCG40175</fullName>
    </submittedName>
</protein>
<evidence type="ECO:0000313" key="3">
    <source>
        <dbReference type="Proteomes" id="UP000234681"/>
    </source>
</evidence>
<feature type="transmembrane region" description="Helical" evidence="1">
    <location>
        <begin position="12"/>
        <end position="35"/>
    </location>
</feature>
<dbReference type="AlphaFoldDB" id="A6I644"/>
<evidence type="ECO:0000313" key="2">
    <source>
        <dbReference type="EMBL" id="EDM18541.1"/>
    </source>
</evidence>
<proteinExistence type="predicted"/>
<keyword evidence="1" id="KW-1133">Transmembrane helix</keyword>